<dbReference type="InterPro" id="IPR029063">
    <property type="entry name" value="SAM-dependent_MTases_sf"/>
</dbReference>
<protein>
    <recommendedName>
        <fullName evidence="3">Class I SAM-dependent methyltransferase</fullName>
    </recommendedName>
</protein>
<dbReference type="PANTHER" id="PTHR43861:SF6">
    <property type="entry name" value="METHYLTRANSFERASE TYPE 11"/>
    <property type="match status" value="1"/>
</dbReference>
<sequence length="288" mass="34287">MKCKLCHSCKIIKLKSINSVEIKSKYKIDIKRFFTKETFEHFKCLTCNLKFFDNVLTGDSLFYDQLQENTSYYEKDKVEFDYALSKIAQINPSKILEIGAGRGYFAEKIKDSYNIKVSEFSQKSMKYLKEKNISFDEKHDTYDFICAFQVLEHVEDINSFLNYIDSKLNENGSLLISVPNNDSEYFKNVFDVLDYPPHHMYQFSSKSLHYIGKKMNYSLKDYWTEPMRIEHYFNIIKAKRFKLMKAQPIKKTFFALFDYLLTPYFHDDNLLGHTHAILFKKEKKHEIS</sequence>
<gene>
    <name evidence="1" type="ORF">CJ673_06185</name>
</gene>
<proteinExistence type="predicted"/>
<dbReference type="Proteomes" id="UP000238281">
    <property type="component" value="Unassembled WGS sequence"/>
</dbReference>
<evidence type="ECO:0000313" key="2">
    <source>
        <dbReference type="Proteomes" id="UP000238281"/>
    </source>
</evidence>
<dbReference type="Pfam" id="PF13489">
    <property type="entry name" value="Methyltransf_23"/>
    <property type="match status" value="1"/>
</dbReference>
<reference evidence="1 2" key="1">
    <citation type="submission" date="2017-09" db="EMBL/GenBank/DDBJ databases">
        <title>Reassesment of A. cryaerophilus.</title>
        <authorList>
            <person name="Perez-Cataluna A."/>
            <person name="Collado L."/>
            <person name="Salgado O."/>
            <person name="Lefinanco V."/>
            <person name="Figueras M.J."/>
        </authorList>
    </citation>
    <scope>NUCLEOTIDE SEQUENCE [LARGE SCALE GENOMIC DNA]</scope>
    <source>
        <strain evidence="1 2">LMG 10210</strain>
    </source>
</reference>
<evidence type="ECO:0008006" key="3">
    <source>
        <dbReference type="Google" id="ProtNLM"/>
    </source>
</evidence>
<dbReference type="EMBL" id="NXGE01000003">
    <property type="protein sequence ID" value="PRM94475.1"/>
    <property type="molecule type" value="Genomic_DNA"/>
</dbReference>
<dbReference type="Gene3D" id="3.40.50.150">
    <property type="entry name" value="Vaccinia Virus protein VP39"/>
    <property type="match status" value="1"/>
</dbReference>
<comment type="caution">
    <text evidence="1">The sequence shown here is derived from an EMBL/GenBank/DDBJ whole genome shotgun (WGS) entry which is preliminary data.</text>
</comment>
<name>A0A2S9T6L2_9BACT</name>
<dbReference type="AlphaFoldDB" id="A0A2S9T6L2"/>
<dbReference type="SUPFAM" id="SSF53335">
    <property type="entry name" value="S-adenosyl-L-methionine-dependent methyltransferases"/>
    <property type="match status" value="1"/>
</dbReference>
<evidence type="ECO:0000313" key="1">
    <source>
        <dbReference type="EMBL" id="PRM94475.1"/>
    </source>
</evidence>
<dbReference type="PANTHER" id="PTHR43861">
    <property type="entry name" value="TRANS-ACONITATE 2-METHYLTRANSFERASE-RELATED"/>
    <property type="match status" value="1"/>
</dbReference>
<organism evidence="1 2">
    <name type="scientific">Aliarcobacter cryaerophilus</name>
    <dbReference type="NCBI Taxonomy" id="28198"/>
    <lineage>
        <taxon>Bacteria</taxon>
        <taxon>Pseudomonadati</taxon>
        <taxon>Campylobacterota</taxon>
        <taxon>Epsilonproteobacteria</taxon>
        <taxon>Campylobacterales</taxon>
        <taxon>Arcobacteraceae</taxon>
        <taxon>Aliarcobacter</taxon>
    </lineage>
</organism>
<accession>A0A2S9T6L2</accession>
<dbReference type="CDD" id="cd02440">
    <property type="entry name" value="AdoMet_MTases"/>
    <property type="match status" value="1"/>
</dbReference>
<dbReference type="RefSeq" id="WP_105915380.1">
    <property type="nucleotide sequence ID" value="NZ_NXGE01000003.1"/>
</dbReference>